<dbReference type="PROSITE" id="PS50110">
    <property type="entry name" value="RESPONSE_REGULATORY"/>
    <property type="match status" value="1"/>
</dbReference>
<dbReference type="CDD" id="cd00156">
    <property type="entry name" value="REC"/>
    <property type="match status" value="1"/>
</dbReference>
<evidence type="ECO:0000259" key="9">
    <source>
        <dbReference type="PROSITE" id="PS50109"/>
    </source>
</evidence>
<evidence type="ECO:0000256" key="8">
    <source>
        <dbReference type="SAM" id="Coils"/>
    </source>
</evidence>
<dbReference type="SUPFAM" id="SSF55874">
    <property type="entry name" value="ATPase domain of HSP90 chaperone/DNA topoisomerase II/histidine kinase"/>
    <property type="match status" value="1"/>
</dbReference>
<dbReference type="Proteomes" id="UP000232806">
    <property type="component" value="Chromosome"/>
</dbReference>
<dbReference type="Gene3D" id="3.30.565.10">
    <property type="entry name" value="Histidine kinase-like ATPase, C-terminal domain"/>
    <property type="match status" value="1"/>
</dbReference>
<dbReference type="GeneID" id="35123010"/>
<evidence type="ECO:0000256" key="5">
    <source>
        <dbReference type="ARBA" id="ARBA00022840"/>
    </source>
</evidence>
<evidence type="ECO:0000256" key="7">
    <source>
        <dbReference type="PROSITE-ProRule" id="PRU00169"/>
    </source>
</evidence>
<keyword evidence="5" id="KW-0067">ATP-binding</keyword>
<dbReference type="Pfam" id="PF00072">
    <property type="entry name" value="Response_reg"/>
    <property type="match status" value="1"/>
</dbReference>
<dbReference type="InterPro" id="IPR013767">
    <property type="entry name" value="PAS_fold"/>
</dbReference>
<evidence type="ECO:0000313" key="14">
    <source>
        <dbReference type="EMBL" id="NMO09818.1"/>
    </source>
</evidence>
<evidence type="ECO:0000256" key="4">
    <source>
        <dbReference type="ARBA" id="ARBA00022777"/>
    </source>
</evidence>
<dbReference type="PROSITE" id="PS50112">
    <property type="entry name" value="PAS"/>
    <property type="match status" value="2"/>
</dbReference>
<keyword evidence="6" id="KW-0902">Two-component regulatory system</keyword>
<feature type="domain" description="PAC" evidence="12">
    <location>
        <begin position="344"/>
        <end position="396"/>
    </location>
</feature>
<feature type="modified residue" description="4-aspartylphosphate" evidence="7">
    <location>
        <position position="57"/>
    </location>
</feature>
<dbReference type="GO" id="GO:0000160">
    <property type="term" value="P:phosphorelay signal transduction system"/>
    <property type="evidence" value="ECO:0007669"/>
    <property type="project" value="UniProtKB-KW"/>
</dbReference>
<protein>
    <submittedName>
        <fullName evidence="14">PAS domain S-box protein</fullName>
    </submittedName>
</protein>
<dbReference type="PROSITE" id="PS50113">
    <property type="entry name" value="PAC"/>
    <property type="match status" value="1"/>
</dbReference>
<accession>A0A2H4VBX4</accession>
<dbReference type="InterPro" id="IPR003594">
    <property type="entry name" value="HATPase_dom"/>
</dbReference>
<name>A0A2H4VBX4_9EURY</name>
<dbReference type="InterPro" id="IPR000014">
    <property type="entry name" value="PAS"/>
</dbReference>
<evidence type="ECO:0000259" key="11">
    <source>
        <dbReference type="PROSITE" id="PS50112"/>
    </source>
</evidence>
<keyword evidence="4" id="KW-0418">Kinase</keyword>
<dbReference type="SUPFAM" id="SSF52172">
    <property type="entry name" value="CheY-like"/>
    <property type="match status" value="1"/>
</dbReference>
<evidence type="ECO:0000259" key="10">
    <source>
        <dbReference type="PROSITE" id="PS50110"/>
    </source>
</evidence>
<evidence type="ECO:0000313" key="13">
    <source>
        <dbReference type="EMBL" id="AUB55579.1"/>
    </source>
</evidence>
<dbReference type="Proteomes" id="UP000591058">
    <property type="component" value="Unassembled WGS sequence"/>
</dbReference>
<dbReference type="SMART" id="SM00448">
    <property type="entry name" value="REC"/>
    <property type="match status" value="1"/>
</dbReference>
<evidence type="ECO:0000256" key="6">
    <source>
        <dbReference type="ARBA" id="ARBA00023012"/>
    </source>
</evidence>
<feature type="domain" description="PAS" evidence="11">
    <location>
        <begin position="271"/>
        <end position="341"/>
    </location>
</feature>
<dbReference type="AlphaFoldDB" id="A0A2H4VBX4"/>
<dbReference type="Pfam" id="PF02518">
    <property type="entry name" value="HATPase_c"/>
    <property type="match status" value="1"/>
</dbReference>
<feature type="coiled-coil region" evidence="8">
    <location>
        <begin position="121"/>
        <end position="150"/>
    </location>
</feature>
<keyword evidence="3" id="KW-0547">Nucleotide-binding</keyword>
<proteinExistence type="predicted"/>
<keyword evidence="2" id="KW-0808">Transferase</keyword>
<dbReference type="InterPro" id="IPR001789">
    <property type="entry name" value="Sig_transdc_resp-reg_receiver"/>
</dbReference>
<evidence type="ECO:0000313" key="15">
    <source>
        <dbReference type="Proteomes" id="UP000232806"/>
    </source>
</evidence>
<dbReference type="OrthoDB" id="8127at2157"/>
<dbReference type="Gene3D" id="3.40.50.2300">
    <property type="match status" value="1"/>
</dbReference>
<dbReference type="Pfam" id="PF07568">
    <property type="entry name" value="HisKA_2"/>
    <property type="match status" value="1"/>
</dbReference>
<dbReference type="PANTHER" id="PTHR43065:SF23">
    <property type="entry name" value="SENSOR HISTIDINE KINASE PDTAS"/>
    <property type="match status" value="1"/>
</dbReference>
<dbReference type="PANTHER" id="PTHR43065">
    <property type="entry name" value="SENSOR HISTIDINE KINASE"/>
    <property type="match status" value="1"/>
</dbReference>
<dbReference type="EMBL" id="JABBYL010000029">
    <property type="protein sequence ID" value="NMO09818.1"/>
    <property type="molecule type" value="Genomic_DNA"/>
</dbReference>
<dbReference type="InterPro" id="IPR035965">
    <property type="entry name" value="PAS-like_dom_sf"/>
</dbReference>
<dbReference type="CDD" id="cd00130">
    <property type="entry name" value="PAS"/>
    <property type="match status" value="2"/>
</dbReference>
<evidence type="ECO:0000259" key="12">
    <source>
        <dbReference type="PROSITE" id="PS50113"/>
    </source>
</evidence>
<gene>
    <name evidence="13" type="ORF">BK007_05875</name>
    <name evidence="14" type="ORF">HG719_08280</name>
</gene>
<evidence type="ECO:0000256" key="1">
    <source>
        <dbReference type="ARBA" id="ARBA00022553"/>
    </source>
</evidence>
<dbReference type="InterPro" id="IPR005467">
    <property type="entry name" value="His_kinase_dom"/>
</dbReference>
<dbReference type="GO" id="GO:0016301">
    <property type="term" value="F:kinase activity"/>
    <property type="evidence" value="ECO:0007669"/>
    <property type="project" value="UniProtKB-KW"/>
</dbReference>
<evidence type="ECO:0000256" key="3">
    <source>
        <dbReference type="ARBA" id="ARBA00022741"/>
    </source>
</evidence>
<dbReference type="InterPro" id="IPR011495">
    <property type="entry name" value="Sig_transdc_His_kin_sub2_dim/P"/>
</dbReference>
<dbReference type="SMART" id="SM00091">
    <property type="entry name" value="PAS"/>
    <property type="match status" value="2"/>
</dbReference>
<feature type="domain" description="PAS" evidence="11">
    <location>
        <begin position="140"/>
        <end position="185"/>
    </location>
</feature>
<dbReference type="InterPro" id="IPR000700">
    <property type="entry name" value="PAS-assoc_C"/>
</dbReference>
<dbReference type="EMBL" id="CP017766">
    <property type="protein sequence ID" value="AUB55579.1"/>
    <property type="molecule type" value="Genomic_DNA"/>
</dbReference>
<evidence type="ECO:0000256" key="2">
    <source>
        <dbReference type="ARBA" id="ARBA00022679"/>
    </source>
</evidence>
<feature type="domain" description="Histidine kinase" evidence="9">
    <location>
        <begin position="407"/>
        <end position="598"/>
    </location>
</feature>
<sequence length="598" mass="68083">MGSNIRILILEDVPLDLELMEAELRRDGINFQSHCVEEEEEYRKSITEFQPDIILADHSLPHFDGISAMYIAQEITPETPFIFVSGQMGEEFAVEMLKKGATDYVLKHNLSKLGHSVKRALKESEEHLNKKRAEERLARSEKKYRALFELSPDYMMVLDPDGHVLDINHRLEEDSGISREDFVGKDANEIARDFVGDQFNNGEITDYLRNHTEPMEIKIEGHGGFEYIEVHHAPIVKEGKIFAIQIIGRNITKRKTAENALIESKKRLHDVNTYLEAIINASPFAIVDLHLDGRVKSLWNPAAENIFGWKRMEVLGKPLPFLNDNKGTMYENIMHNVLSGEFKSDLELECARNDGEQIYTMMATAPLLNVDNNIQGVMATFADISDMIMAEKQIKASLEEKEVLLREIHHRVKNNLQIISSLMSLQSEYTREPETLKMFQESKNRIRSMALIHEKLYQSGDMAHIDFGEYLKSLVEMLSTFHKEKKDDVKVHLNCEDVFLEIDTAISMGLIVNELVSNCFKHSFPLDRNGEVEINLSKMSGGYLLEVADDGVGLPEGFDLESTGTLGLLIVQTLTMQLRGSLEIKTADKTCFSLFLKE</sequence>
<dbReference type="GO" id="GO:0005524">
    <property type="term" value="F:ATP binding"/>
    <property type="evidence" value="ECO:0007669"/>
    <property type="project" value="UniProtKB-KW"/>
</dbReference>
<dbReference type="NCBIfam" id="TIGR00229">
    <property type="entry name" value="sensory_box"/>
    <property type="match status" value="2"/>
</dbReference>
<dbReference type="Pfam" id="PF00989">
    <property type="entry name" value="PAS"/>
    <property type="match status" value="2"/>
</dbReference>
<dbReference type="PROSITE" id="PS50109">
    <property type="entry name" value="HIS_KIN"/>
    <property type="match status" value="1"/>
</dbReference>
<dbReference type="SMART" id="SM00387">
    <property type="entry name" value="HATPase_c"/>
    <property type="match status" value="1"/>
</dbReference>
<feature type="domain" description="Response regulatory" evidence="10">
    <location>
        <begin position="6"/>
        <end position="122"/>
    </location>
</feature>
<dbReference type="Gene3D" id="3.30.450.20">
    <property type="entry name" value="PAS domain"/>
    <property type="match status" value="2"/>
</dbReference>
<dbReference type="InterPro" id="IPR036890">
    <property type="entry name" value="HATPase_C_sf"/>
</dbReference>
<dbReference type="SUPFAM" id="SSF55785">
    <property type="entry name" value="PYP-like sensor domain (PAS domain)"/>
    <property type="match status" value="2"/>
</dbReference>
<organism evidence="13 15">
    <name type="scientific">Methanobacterium subterraneum</name>
    <dbReference type="NCBI Taxonomy" id="59277"/>
    <lineage>
        <taxon>Archaea</taxon>
        <taxon>Methanobacteriati</taxon>
        <taxon>Methanobacteriota</taxon>
        <taxon>Methanomada group</taxon>
        <taxon>Methanobacteria</taxon>
        <taxon>Methanobacteriales</taxon>
        <taxon>Methanobacteriaceae</taxon>
        <taxon>Methanobacterium</taxon>
    </lineage>
</organism>
<keyword evidence="8" id="KW-0175">Coiled coil</keyword>
<dbReference type="RefSeq" id="WP_100905558.1">
    <property type="nucleotide sequence ID" value="NZ_CP017766.1"/>
</dbReference>
<reference evidence="14 16" key="2">
    <citation type="submission" date="2020-04" db="EMBL/GenBank/DDBJ databases">
        <title>Draft genome of Methanobacterium subterraneum isolated from animal feces.</title>
        <authorList>
            <person name="Ouboter H.T."/>
            <person name="Berger S."/>
            <person name="Gungor E."/>
            <person name="Jetten M.S.M."/>
            <person name="Welte C.U."/>
        </authorList>
    </citation>
    <scope>NUCLEOTIDE SEQUENCE [LARGE SCALE GENOMIC DNA]</scope>
    <source>
        <strain evidence="14">HO_2020</strain>
    </source>
</reference>
<dbReference type="GO" id="GO:0006355">
    <property type="term" value="P:regulation of DNA-templated transcription"/>
    <property type="evidence" value="ECO:0007669"/>
    <property type="project" value="InterPro"/>
</dbReference>
<dbReference type="InterPro" id="IPR011006">
    <property type="entry name" value="CheY-like_superfamily"/>
</dbReference>
<reference evidence="13 15" key="1">
    <citation type="submission" date="2016-10" db="EMBL/GenBank/DDBJ databases">
        <title>Comparative genomics between deep and shallow subseafloor isolates.</title>
        <authorList>
            <person name="Ishii S."/>
            <person name="Miller J.R."/>
            <person name="Sutton G."/>
            <person name="Suzuki S."/>
            <person name="Methe B."/>
            <person name="Inagaki F."/>
            <person name="Imachi H."/>
        </authorList>
    </citation>
    <scope>NUCLEOTIDE SEQUENCE [LARGE SCALE GENOMIC DNA]</scope>
    <source>
        <strain evidence="13 15">MO-MB1</strain>
    </source>
</reference>
<keyword evidence="1 7" id="KW-0597">Phosphoprotein</keyword>
<evidence type="ECO:0000313" key="16">
    <source>
        <dbReference type="Proteomes" id="UP000591058"/>
    </source>
</evidence>